<proteinExistence type="predicted"/>
<keyword evidence="3" id="KW-1185">Reference proteome</keyword>
<organism evidence="2 3">
    <name type="scientific">Aspergillus phoenicis ATCC 13157</name>
    <dbReference type="NCBI Taxonomy" id="1353007"/>
    <lineage>
        <taxon>Eukaryota</taxon>
        <taxon>Fungi</taxon>
        <taxon>Dikarya</taxon>
        <taxon>Ascomycota</taxon>
        <taxon>Pezizomycotina</taxon>
        <taxon>Eurotiomycetes</taxon>
        <taxon>Eurotiomycetidae</taxon>
        <taxon>Eurotiales</taxon>
        <taxon>Aspergillaceae</taxon>
        <taxon>Aspergillus</taxon>
    </lineage>
</organism>
<accession>A0A370PG01</accession>
<dbReference type="Proteomes" id="UP000254937">
    <property type="component" value="Unassembled WGS sequence"/>
</dbReference>
<reference evidence="2 3" key="1">
    <citation type="submission" date="2018-07" db="EMBL/GenBank/DDBJ databases">
        <title>Section-level genome sequencing of Aspergillus section Nigri to investigate inter- and intra-species variation.</title>
        <authorList>
            <consortium name="DOE Joint Genome Institute"/>
            <person name="Vesth T.C."/>
            <person name="Nybo J.L."/>
            <person name="Theobald S."/>
            <person name="Frisvad J.C."/>
            <person name="Larsen T.O."/>
            <person name="Nielsen K.F."/>
            <person name="Hoof J.B."/>
            <person name="Brandl J."/>
            <person name="Salamov A."/>
            <person name="Riley R."/>
            <person name="Gladden J.M."/>
            <person name="Phatale P."/>
            <person name="Nielsen M.T."/>
            <person name="Lyhne E.K."/>
            <person name="Kogle M.E."/>
            <person name="Strasser K."/>
            <person name="McDonnell E."/>
            <person name="Barry K."/>
            <person name="Clum A."/>
            <person name="Chen C."/>
            <person name="Nolan M."/>
            <person name="Sandor L."/>
            <person name="Kuo A."/>
            <person name="Lipzen A."/>
            <person name="Hainaut M."/>
            <person name="Drula E."/>
            <person name="Tsang A."/>
            <person name="Magnuson J.K."/>
            <person name="Henrissat B."/>
            <person name="Wiebenga A."/>
            <person name="Simmons B.A."/>
            <person name="Makela M.R."/>
            <person name="De vries R.P."/>
            <person name="Grigoriev I.V."/>
            <person name="Mortensen U.H."/>
            <person name="Baker S.E."/>
            <person name="Andersen M.R."/>
        </authorList>
    </citation>
    <scope>NUCLEOTIDE SEQUENCE [LARGE SCALE GENOMIC DNA]</scope>
    <source>
        <strain evidence="2 3">ATCC 13157</strain>
    </source>
</reference>
<feature type="region of interest" description="Disordered" evidence="1">
    <location>
        <begin position="120"/>
        <end position="152"/>
    </location>
</feature>
<dbReference type="EMBL" id="KZ851856">
    <property type="protein sequence ID" value="RDK41108.1"/>
    <property type="molecule type" value="Genomic_DNA"/>
</dbReference>
<dbReference type="AlphaFoldDB" id="A0A370PG01"/>
<sequence>MCVCVCVSYWSSALYVDNKPGLPCRNLAAGVRYIGHDCGCYVGPAWSGHRVKSIPPIITLEYSDEKRDTTVVKCRVTLKHSRTLCVLISTSPGSYTTGFRWVGNTTVEIPAGPLHAPISHAGYPGHAQSSHERGESQNSLSSGPIRRNKRPDITRSLIPMHYSIECDSDVFVMIRVKGSGRRYIFNSSPSENWLPSMPELSGYYPTPMIKTLEDIVPQYKHPPKPIQEEDGTRVIPSVKEAV</sequence>
<evidence type="ECO:0000256" key="1">
    <source>
        <dbReference type="SAM" id="MobiDB-lite"/>
    </source>
</evidence>
<name>A0A370PG01_ASPPH</name>
<feature type="region of interest" description="Disordered" evidence="1">
    <location>
        <begin position="222"/>
        <end position="242"/>
    </location>
</feature>
<evidence type="ECO:0000313" key="2">
    <source>
        <dbReference type="EMBL" id="RDK41108.1"/>
    </source>
</evidence>
<gene>
    <name evidence="2" type="ORF">M752DRAFT_284601</name>
</gene>
<evidence type="ECO:0000313" key="3">
    <source>
        <dbReference type="Proteomes" id="UP000254937"/>
    </source>
</evidence>
<protein>
    <submittedName>
        <fullName evidence="2">Uncharacterized protein</fullName>
    </submittedName>
</protein>